<keyword evidence="2" id="KW-1185">Reference proteome</keyword>
<evidence type="ECO:0000313" key="1">
    <source>
        <dbReference type="EMBL" id="MBP2057898.1"/>
    </source>
</evidence>
<comment type="caution">
    <text evidence="1">The sequence shown here is derived from an EMBL/GenBank/DDBJ whole genome shotgun (WGS) entry which is preliminary data.</text>
</comment>
<organism evidence="1 2">
    <name type="scientific">Lactobacillus colini</name>
    <dbReference type="NCBI Taxonomy" id="1819254"/>
    <lineage>
        <taxon>Bacteria</taxon>
        <taxon>Bacillati</taxon>
        <taxon>Bacillota</taxon>
        <taxon>Bacilli</taxon>
        <taxon>Lactobacillales</taxon>
        <taxon>Lactobacillaceae</taxon>
        <taxon>Lactobacillus</taxon>
    </lineage>
</organism>
<proteinExistence type="predicted"/>
<dbReference type="EMBL" id="JAGGLU010000005">
    <property type="protein sequence ID" value="MBP2057898.1"/>
    <property type="molecule type" value="Genomic_DNA"/>
</dbReference>
<protein>
    <submittedName>
        <fullName evidence="1">Uncharacterized protein</fullName>
    </submittedName>
</protein>
<dbReference type="Proteomes" id="UP001519292">
    <property type="component" value="Unassembled WGS sequence"/>
</dbReference>
<accession>A0ABS4ME50</accession>
<reference evidence="1 2" key="1">
    <citation type="submission" date="2021-03" db="EMBL/GenBank/DDBJ databases">
        <title>Genomic Encyclopedia of Type Strains, Phase IV (KMG-IV): sequencing the most valuable type-strain genomes for metagenomic binning, comparative biology and taxonomic classification.</title>
        <authorList>
            <person name="Goeker M."/>
        </authorList>
    </citation>
    <scope>NUCLEOTIDE SEQUENCE [LARGE SCALE GENOMIC DNA]</scope>
    <source>
        <strain evidence="1 2">DSM 101872</strain>
    </source>
</reference>
<sequence>MRLWILSLNFSTINLDRNQINKVADKVETQLRLAIHGVPWELLENASQDQLAVISEVVSRNITDDVKASANSVSYGIGQLFSQNN</sequence>
<dbReference type="RefSeq" id="WP_209686643.1">
    <property type="nucleotide sequence ID" value="NZ_JAGGLU010000005.1"/>
</dbReference>
<name>A0ABS4ME50_9LACO</name>
<gene>
    <name evidence="1" type="ORF">J2Z60_001073</name>
</gene>
<evidence type="ECO:0000313" key="2">
    <source>
        <dbReference type="Proteomes" id="UP001519292"/>
    </source>
</evidence>